<dbReference type="GO" id="GO:0004252">
    <property type="term" value="F:serine-type endopeptidase activity"/>
    <property type="evidence" value="ECO:0007669"/>
    <property type="project" value="InterPro"/>
</dbReference>
<accession>A0A366INL5</accession>
<comment type="catalytic activity">
    <reaction evidence="1 8">
        <text>Cleavage of hydrophobic, N-terminal signal or leader sequences from secreted and periplasmic proteins.</text>
        <dbReference type="EC" id="3.4.21.89"/>
    </reaction>
</comment>
<dbReference type="EC" id="3.4.21.89" evidence="4 8"/>
<dbReference type="PRINTS" id="PR00727">
    <property type="entry name" value="LEADERPTASE"/>
</dbReference>
<dbReference type="GO" id="GO:0009003">
    <property type="term" value="F:signal peptidase activity"/>
    <property type="evidence" value="ECO:0007669"/>
    <property type="project" value="UniProtKB-EC"/>
</dbReference>
<dbReference type="Gene3D" id="2.10.109.10">
    <property type="entry name" value="Umud Fragment, subunit A"/>
    <property type="match status" value="1"/>
</dbReference>
<feature type="active site" evidence="7">
    <location>
        <position position="120"/>
    </location>
</feature>
<comment type="caution">
    <text evidence="10">The sequence shown here is derived from an EMBL/GenBank/DDBJ whole genome shotgun (WGS) entry which is preliminary data.</text>
</comment>
<proteinExistence type="inferred from homology"/>
<evidence type="ECO:0000313" key="11">
    <source>
        <dbReference type="Proteomes" id="UP000253509"/>
    </source>
</evidence>
<evidence type="ECO:0000256" key="4">
    <source>
        <dbReference type="ARBA" id="ARBA00013208"/>
    </source>
</evidence>
<evidence type="ECO:0000256" key="6">
    <source>
        <dbReference type="ARBA" id="ARBA00022801"/>
    </source>
</evidence>
<dbReference type="SUPFAM" id="SSF51306">
    <property type="entry name" value="LexA/Signal peptidase"/>
    <property type="match status" value="1"/>
</dbReference>
<feature type="transmembrane region" description="Helical" evidence="8">
    <location>
        <begin position="27"/>
        <end position="47"/>
    </location>
</feature>
<evidence type="ECO:0000256" key="3">
    <source>
        <dbReference type="ARBA" id="ARBA00009370"/>
    </source>
</evidence>
<evidence type="ECO:0000256" key="2">
    <source>
        <dbReference type="ARBA" id="ARBA00004401"/>
    </source>
</evidence>
<feature type="domain" description="Peptidase S26" evidence="9">
    <location>
        <begin position="28"/>
        <end position="202"/>
    </location>
</feature>
<dbReference type="Pfam" id="PF10502">
    <property type="entry name" value="Peptidase_S26"/>
    <property type="match status" value="1"/>
</dbReference>
<dbReference type="PROSITE" id="PS00501">
    <property type="entry name" value="SPASE_I_1"/>
    <property type="match status" value="1"/>
</dbReference>
<dbReference type="NCBIfam" id="TIGR02227">
    <property type="entry name" value="sigpep_I_bact"/>
    <property type="match status" value="1"/>
</dbReference>
<keyword evidence="6 8" id="KW-0378">Hydrolase</keyword>
<keyword evidence="8" id="KW-0812">Transmembrane</keyword>
<evidence type="ECO:0000256" key="8">
    <source>
        <dbReference type="RuleBase" id="RU362042"/>
    </source>
</evidence>
<evidence type="ECO:0000256" key="5">
    <source>
        <dbReference type="ARBA" id="ARBA00022670"/>
    </source>
</evidence>
<reference evidence="10 11" key="1">
    <citation type="submission" date="2018-06" db="EMBL/GenBank/DDBJ databases">
        <title>Freshwater and sediment microbial communities from various areas in North America, analyzing microbe dynamics in response to fracking.</title>
        <authorList>
            <person name="Lamendella R."/>
        </authorList>
    </citation>
    <scope>NUCLEOTIDE SEQUENCE [LARGE SCALE GENOMIC DNA]</scope>
    <source>
        <strain evidence="10 11">3b_TX</strain>
    </source>
</reference>
<keyword evidence="8" id="KW-0472">Membrane</keyword>
<dbReference type="InterPro" id="IPR019533">
    <property type="entry name" value="Peptidase_S26"/>
</dbReference>
<organism evidence="10 11">
    <name type="scientific">Brevibacterium celere</name>
    <dbReference type="NCBI Taxonomy" id="225845"/>
    <lineage>
        <taxon>Bacteria</taxon>
        <taxon>Bacillati</taxon>
        <taxon>Actinomycetota</taxon>
        <taxon>Actinomycetes</taxon>
        <taxon>Micrococcales</taxon>
        <taxon>Brevibacteriaceae</taxon>
        <taxon>Brevibacterium</taxon>
    </lineage>
</organism>
<evidence type="ECO:0000259" key="9">
    <source>
        <dbReference type="Pfam" id="PF10502"/>
    </source>
</evidence>
<dbReference type="RefSeq" id="WP_113902709.1">
    <property type="nucleotide sequence ID" value="NZ_QNSB01000001.1"/>
</dbReference>
<dbReference type="PROSITE" id="PS00761">
    <property type="entry name" value="SPASE_I_3"/>
    <property type="match status" value="1"/>
</dbReference>
<dbReference type="InterPro" id="IPR019758">
    <property type="entry name" value="Pept_S26A_signal_pept_1_CS"/>
</dbReference>
<dbReference type="PANTHER" id="PTHR43390:SF1">
    <property type="entry name" value="CHLOROPLAST PROCESSING PEPTIDASE"/>
    <property type="match status" value="1"/>
</dbReference>
<dbReference type="InterPro" id="IPR000223">
    <property type="entry name" value="Pept_S26A_signal_pept_1"/>
</dbReference>
<name>A0A366INL5_9MICO</name>
<evidence type="ECO:0000256" key="7">
    <source>
        <dbReference type="PIRSR" id="PIRSR600223-1"/>
    </source>
</evidence>
<dbReference type="Proteomes" id="UP000253509">
    <property type="component" value="Unassembled WGS sequence"/>
</dbReference>
<comment type="subcellular location">
    <subcellularLocation>
        <location evidence="2">Cell membrane</location>
        <topology evidence="2">Single-pass type II membrane protein</topology>
    </subcellularLocation>
    <subcellularLocation>
        <location evidence="8">Membrane</location>
        <topology evidence="8">Single-pass type II membrane protein</topology>
    </subcellularLocation>
</comment>
<keyword evidence="8" id="KW-1133">Transmembrane helix</keyword>
<dbReference type="GO" id="GO:0006465">
    <property type="term" value="P:signal peptide processing"/>
    <property type="evidence" value="ECO:0007669"/>
    <property type="project" value="InterPro"/>
</dbReference>
<dbReference type="InterPro" id="IPR036286">
    <property type="entry name" value="LexA/Signal_pep-like_sf"/>
</dbReference>
<evidence type="ECO:0000256" key="1">
    <source>
        <dbReference type="ARBA" id="ARBA00000677"/>
    </source>
</evidence>
<dbReference type="InterPro" id="IPR019756">
    <property type="entry name" value="Pept_S26A_signal_pept_1_Ser-AS"/>
</dbReference>
<dbReference type="PANTHER" id="PTHR43390">
    <property type="entry name" value="SIGNAL PEPTIDASE I"/>
    <property type="match status" value="1"/>
</dbReference>
<dbReference type="CDD" id="cd06530">
    <property type="entry name" value="S26_SPase_I"/>
    <property type="match status" value="1"/>
</dbReference>
<keyword evidence="11" id="KW-1185">Reference proteome</keyword>
<gene>
    <name evidence="10" type="ORF">DFO65_101389</name>
</gene>
<dbReference type="EMBL" id="QNSB01000001">
    <property type="protein sequence ID" value="RBP74664.1"/>
    <property type="molecule type" value="Genomic_DNA"/>
</dbReference>
<protein>
    <recommendedName>
        <fullName evidence="4 8">Signal peptidase I</fullName>
        <ecNumber evidence="4 8">3.4.21.89</ecNumber>
    </recommendedName>
</protein>
<keyword evidence="5 8" id="KW-0645">Protease</keyword>
<feature type="active site" evidence="7">
    <location>
        <position position="56"/>
    </location>
</feature>
<dbReference type="GO" id="GO:0005886">
    <property type="term" value="C:plasma membrane"/>
    <property type="evidence" value="ECO:0007669"/>
    <property type="project" value="UniProtKB-SubCell"/>
</dbReference>
<comment type="similarity">
    <text evidence="3 8">Belongs to the peptidase S26 family.</text>
</comment>
<sequence length="211" mass="22373">MPGTAPNDHENATFGSRFRISPRWTKAIAVLAVVIVVLGGSVRGFVFQRFTIPSESMAPTLDVGDEISVWRPDALRGTIDRGDVVVFDGRGSFVDAALPTPLQKMGSWVGLGDRDVYYVKRVIALGGDTLECCDAQGRLLLDGEPLDEDYAAAPASSVEFAVEVPAGTMWVMGDNRADSADSRALLGRPGGGFIPLDRVVGPVIGHGSSID</sequence>
<dbReference type="AlphaFoldDB" id="A0A366INL5"/>
<evidence type="ECO:0000313" key="10">
    <source>
        <dbReference type="EMBL" id="RBP74664.1"/>
    </source>
</evidence>